<feature type="chain" id="PRO_5019720394" evidence="1">
    <location>
        <begin position="32"/>
        <end position="66"/>
    </location>
</feature>
<name>A0A484ZD95_9GAMM</name>
<reference evidence="2 3" key="1">
    <citation type="submission" date="2019-03" db="EMBL/GenBank/DDBJ databases">
        <authorList>
            <consortium name="Pathogen Informatics"/>
        </authorList>
    </citation>
    <scope>NUCLEOTIDE SEQUENCE [LARGE SCALE GENOMIC DNA]</scope>
    <source>
        <strain evidence="2 3">NCTC12282</strain>
    </source>
</reference>
<protein>
    <submittedName>
        <fullName evidence="2">Uncharacterized protein</fullName>
    </submittedName>
</protein>
<organism evidence="2 3">
    <name type="scientific">Budvicia aquatica</name>
    <dbReference type="NCBI Taxonomy" id="82979"/>
    <lineage>
        <taxon>Bacteria</taxon>
        <taxon>Pseudomonadati</taxon>
        <taxon>Pseudomonadota</taxon>
        <taxon>Gammaproteobacteria</taxon>
        <taxon>Enterobacterales</taxon>
        <taxon>Budviciaceae</taxon>
        <taxon>Budvicia</taxon>
    </lineage>
</organism>
<sequence length="66" mass="7474">MLTDHPTKKKMSLSVLSIALISCFPFATVQAVPTPVSTPPFFLAASNTEEIGYTFWMVQKHYRRLQ</sequence>
<feature type="signal peptide" evidence="1">
    <location>
        <begin position="1"/>
        <end position="31"/>
    </location>
</feature>
<dbReference type="Proteomes" id="UP000373449">
    <property type="component" value="Unassembled WGS sequence"/>
</dbReference>
<keyword evidence="1" id="KW-0732">Signal</keyword>
<gene>
    <name evidence="2" type="ORF">NCTC12282_01279</name>
</gene>
<proteinExistence type="predicted"/>
<evidence type="ECO:0000256" key="1">
    <source>
        <dbReference type="SAM" id="SignalP"/>
    </source>
</evidence>
<dbReference type="AlphaFoldDB" id="A0A484ZD95"/>
<evidence type="ECO:0000313" key="3">
    <source>
        <dbReference type="Proteomes" id="UP000373449"/>
    </source>
</evidence>
<accession>A0A484ZD95</accession>
<evidence type="ECO:0000313" key="2">
    <source>
        <dbReference type="EMBL" id="VFS46370.1"/>
    </source>
</evidence>
<dbReference type="EMBL" id="CAADJA010000002">
    <property type="protein sequence ID" value="VFS46370.1"/>
    <property type="molecule type" value="Genomic_DNA"/>
</dbReference>